<proteinExistence type="predicted"/>
<name>X1ISL3_9ZZZZ</name>
<reference evidence="3" key="1">
    <citation type="journal article" date="2014" name="Front. Microbiol.">
        <title>High frequency of phylogenetically diverse reductive dehalogenase-homologous genes in deep subseafloor sedimentary metagenomes.</title>
        <authorList>
            <person name="Kawai M."/>
            <person name="Futagami T."/>
            <person name="Toyoda A."/>
            <person name="Takaki Y."/>
            <person name="Nishi S."/>
            <person name="Hori S."/>
            <person name="Arai W."/>
            <person name="Tsubouchi T."/>
            <person name="Morono Y."/>
            <person name="Uchiyama I."/>
            <person name="Ito T."/>
            <person name="Fujiyama A."/>
            <person name="Inagaki F."/>
            <person name="Takami H."/>
        </authorList>
    </citation>
    <scope>NUCLEOTIDE SEQUENCE</scope>
    <source>
        <strain evidence="3">Expedition CK06-06</strain>
    </source>
</reference>
<protein>
    <recommendedName>
        <fullName evidence="4">GTP-binding protein</fullName>
    </recommendedName>
</protein>
<dbReference type="PRINTS" id="PR00449">
    <property type="entry name" value="RASTRNSFRMNG"/>
</dbReference>
<accession>X1ISL3</accession>
<sequence>SMRKHFYTGAEGVFLMFDLTSQESFLNISKWHKDIKLKLKDDFTGFLLGNKRDLRAERKVGIDEIHNLSKNLNMEYIETSALTGINIDKAFYDMSKAIISLNELKS</sequence>
<evidence type="ECO:0008006" key="4">
    <source>
        <dbReference type="Google" id="ProtNLM"/>
    </source>
</evidence>
<dbReference type="PANTHER" id="PTHR47980">
    <property type="entry name" value="LD44762P"/>
    <property type="match status" value="1"/>
</dbReference>
<gene>
    <name evidence="3" type="ORF">S03H2_47507</name>
</gene>
<keyword evidence="2" id="KW-0342">GTP-binding</keyword>
<dbReference type="SMART" id="SM00175">
    <property type="entry name" value="RAB"/>
    <property type="match status" value="1"/>
</dbReference>
<dbReference type="EMBL" id="BARU01029895">
    <property type="protein sequence ID" value="GAH72250.1"/>
    <property type="molecule type" value="Genomic_DNA"/>
</dbReference>
<dbReference type="AlphaFoldDB" id="X1ISL3"/>
<organism evidence="3">
    <name type="scientific">marine sediment metagenome</name>
    <dbReference type="NCBI Taxonomy" id="412755"/>
    <lineage>
        <taxon>unclassified sequences</taxon>
        <taxon>metagenomes</taxon>
        <taxon>ecological metagenomes</taxon>
    </lineage>
</organism>
<dbReference type="InterPro" id="IPR027417">
    <property type="entry name" value="P-loop_NTPase"/>
</dbReference>
<feature type="non-terminal residue" evidence="3">
    <location>
        <position position="1"/>
    </location>
</feature>
<evidence type="ECO:0000313" key="3">
    <source>
        <dbReference type="EMBL" id="GAH72250.1"/>
    </source>
</evidence>
<evidence type="ECO:0000256" key="1">
    <source>
        <dbReference type="ARBA" id="ARBA00022741"/>
    </source>
</evidence>
<evidence type="ECO:0000256" key="2">
    <source>
        <dbReference type="ARBA" id="ARBA00023134"/>
    </source>
</evidence>
<dbReference type="Gene3D" id="3.40.50.300">
    <property type="entry name" value="P-loop containing nucleotide triphosphate hydrolases"/>
    <property type="match status" value="1"/>
</dbReference>
<dbReference type="SMART" id="SM00173">
    <property type="entry name" value="RAS"/>
    <property type="match status" value="1"/>
</dbReference>
<dbReference type="InterPro" id="IPR050305">
    <property type="entry name" value="Small_GTPase_Rab"/>
</dbReference>
<dbReference type="SUPFAM" id="SSF52540">
    <property type="entry name" value="P-loop containing nucleoside triphosphate hydrolases"/>
    <property type="match status" value="1"/>
</dbReference>
<dbReference type="CDD" id="cd00154">
    <property type="entry name" value="Rab"/>
    <property type="match status" value="1"/>
</dbReference>
<comment type="caution">
    <text evidence="3">The sequence shown here is derived from an EMBL/GenBank/DDBJ whole genome shotgun (WGS) entry which is preliminary data.</text>
</comment>
<dbReference type="InterPro" id="IPR001806">
    <property type="entry name" value="Small_GTPase"/>
</dbReference>
<keyword evidence="1" id="KW-0547">Nucleotide-binding</keyword>
<dbReference type="PROSITE" id="PS51421">
    <property type="entry name" value="RAS"/>
    <property type="match status" value="1"/>
</dbReference>
<dbReference type="Pfam" id="PF00071">
    <property type="entry name" value="Ras"/>
    <property type="match status" value="1"/>
</dbReference>
<dbReference type="GO" id="GO:0005525">
    <property type="term" value="F:GTP binding"/>
    <property type="evidence" value="ECO:0007669"/>
    <property type="project" value="UniProtKB-KW"/>
</dbReference>
<dbReference type="PROSITE" id="PS51419">
    <property type="entry name" value="RAB"/>
    <property type="match status" value="1"/>
</dbReference>
<dbReference type="GO" id="GO:0003924">
    <property type="term" value="F:GTPase activity"/>
    <property type="evidence" value="ECO:0007669"/>
    <property type="project" value="InterPro"/>
</dbReference>